<reference evidence="9" key="1">
    <citation type="submission" date="2019-09" db="EMBL/GenBank/DDBJ databases">
        <title>Draft genome information of white flower Hibiscus syriacus.</title>
        <authorList>
            <person name="Kim Y.-M."/>
        </authorList>
    </citation>
    <scope>NUCLEOTIDE SEQUENCE [LARGE SCALE GENOMIC DNA]</scope>
    <source>
        <strain evidence="9">YM2019G1</strain>
    </source>
</reference>
<dbReference type="GO" id="GO:0008270">
    <property type="term" value="F:zinc ion binding"/>
    <property type="evidence" value="ECO:0007669"/>
    <property type="project" value="UniProtKB-KW"/>
</dbReference>
<dbReference type="Gene3D" id="4.10.60.10">
    <property type="entry name" value="Zinc finger, CCHC-type"/>
    <property type="match status" value="1"/>
</dbReference>
<dbReference type="InterPro" id="IPR036875">
    <property type="entry name" value="Znf_CCHC_sf"/>
</dbReference>
<dbReference type="GO" id="GO:0003676">
    <property type="term" value="F:nucleic acid binding"/>
    <property type="evidence" value="ECO:0007669"/>
    <property type="project" value="InterPro"/>
</dbReference>
<accession>A0A6A3D062</accession>
<evidence type="ECO:0000256" key="4">
    <source>
        <dbReference type="ARBA" id="ARBA00022737"/>
    </source>
</evidence>
<evidence type="ECO:0000256" key="1">
    <source>
        <dbReference type="ARBA" id="ARBA00004496"/>
    </source>
</evidence>
<sequence length="503" mass="56659">MVVTSDGGLELTRIEEAADMEQARPQVELAAAVVYVEVVGELADGMHFHGVSIDCDTTWVRRVLGAVLSRGRASRKTNCPVGTDTPHRVLIPLCKFLALRKIECPMGTDTPLEMNMREFHLVQPPRRMKLDEDVKAMTDRFYMIISDEVNLKKIDETKKEKKKNVGVALKSTRDESDSGEDDDDEEMTLFSKRFRKLIKPNRGRKFERNEGFKNEPNEKDPIICYECKKLGHVKYDCPQLKKNGQSKKKHKAHMATWSDDEGSNEEEQEVENLCLMAIVESSQYLESYGFLLQIDLIGPAVLHHRYGVKIDLHSYARCIEQDCNSKCQNENIDYGVGARTSSLVTLQLHRGYYHERFIDLIGGVGMLARRDLIDLVLVGSVWSCSHGGSNNKAEKELKGRERGAMASRPWHETTQQLVDVVGAMLQIAEAESLEEGTRHLAIEFMECLDRLAFSLGGNTIVPVTSEQLPAYLAAPEWQKHHAALISLAQIAEGCAKVMIKNLE</sequence>
<evidence type="ECO:0000313" key="10">
    <source>
        <dbReference type="Proteomes" id="UP000436088"/>
    </source>
</evidence>
<evidence type="ECO:0000256" key="6">
    <source>
        <dbReference type="PROSITE-ProRule" id="PRU00047"/>
    </source>
</evidence>
<keyword evidence="5" id="KW-0653">Protein transport</keyword>
<dbReference type="GO" id="GO:0005737">
    <property type="term" value="C:cytoplasm"/>
    <property type="evidence" value="ECO:0007669"/>
    <property type="project" value="UniProtKB-SubCell"/>
</dbReference>
<keyword evidence="4" id="KW-0677">Repeat</keyword>
<gene>
    <name evidence="9" type="ORF">F3Y22_tig00000541pilonHSYRG00037</name>
</gene>
<evidence type="ECO:0000259" key="8">
    <source>
        <dbReference type="PROSITE" id="PS50158"/>
    </source>
</evidence>
<dbReference type="SUPFAM" id="SSF48371">
    <property type="entry name" value="ARM repeat"/>
    <property type="match status" value="1"/>
</dbReference>
<dbReference type="InterPro" id="IPR040122">
    <property type="entry name" value="Importin_beta"/>
</dbReference>
<dbReference type="AlphaFoldDB" id="A0A6A3D062"/>
<evidence type="ECO:0000256" key="7">
    <source>
        <dbReference type="SAM" id="MobiDB-lite"/>
    </source>
</evidence>
<dbReference type="GO" id="GO:0006606">
    <property type="term" value="P:protein import into nucleus"/>
    <property type="evidence" value="ECO:0007669"/>
    <property type="project" value="InterPro"/>
</dbReference>
<keyword evidence="3" id="KW-0963">Cytoplasm</keyword>
<keyword evidence="6" id="KW-0862">Zinc</keyword>
<evidence type="ECO:0000256" key="2">
    <source>
        <dbReference type="ARBA" id="ARBA00022448"/>
    </source>
</evidence>
<dbReference type="EMBL" id="VEPZ02000047">
    <property type="protein sequence ID" value="KAE8734950.1"/>
    <property type="molecule type" value="Genomic_DNA"/>
</dbReference>
<dbReference type="SMART" id="SM00343">
    <property type="entry name" value="ZnF_C2HC"/>
    <property type="match status" value="1"/>
</dbReference>
<dbReference type="InterPro" id="IPR001878">
    <property type="entry name" value="Znf_CCHC"/>
</dbReference>
<keyword evidence="10" id="KW-1185">Reference proteome</keyword>
<comment type="caution">
    <text evidence="9">The sequence shown here is derived from an EMBL/GenBank/DDBJ whole genome shotgun (WGS) entry which is preliminary data.</text>
</comment>
<dbReference type="SUPFAM" id="SSF57756">
    <property type="entry name" value="Retrovirus zinc finger-like domains"/>
    <property type="match status" value="1"/>
</dbReference>
<dbReference type="Gene3D" id="1.25.10.10">
    <property type="entry name" value="Leucine-rich Repeat Variant"/>
    <property type="match status" value="1"/>
</dbReference>
<keyword evidence="2" id="KW-0813">Transport</keyword>
<name>A0A6A3D062_HIBSY</name>
<comment type="subcellular location">
    <subcellularLocation>
        <location evidence="1">Cytoplasm</location>
    </subcellularLocation>
</comment>
<protein>
    <recommendedName>
        <fullName evidence="8">CCHC-type domain-containing protein</fullName>
    </recommendedName>
</protein>
<evidence type="ECO:0000256" key="5">
    <source>
        <dbReference type="ARBA" id="ARBA00022927"/>
    </source>
</evidence>
<dbReference type="InterPro" id="IPR016024">
    <property type="entry name" value="ARM-type_fold"/>
</dbReference>
<dbReference type="PANTHER" id="PTHR10527">
    <property type="entry name" value="IMPORTIN BETA"/>
    <property type="match status" value="1"/>
</dbReference>
<dbReference type="InterPro" id="IPR011989">
    <property type="entry name" value="ARM-like"/>
</dbReference>
<evidence type="ECO:0000256" key="3">
    <source>
        <dbReference type="ARBA" id="ARBA00022490"/>
    </source>
</evidence>
<dbReference type="Pfam" id="PF00098">
    <property type="entry name" value="zf-CCHC"/>
    <property type="match status" value="1"/>
</dbReference>
<organism evidence="9 10">
    <name type="scientific">Hibiscus syriacus</name>
    <name type="common">Rose of Sharon</name>
    <dbReference type="NCBI Taxonomy" id="106335"/>
    <lineage>
        <taxon>Eukaryota</taxon>
        <taxon>Viridiplantae</taxon>
        <taxon>Streptophyta</taxon>
        <taxon>Embryophyta</taxon>
        <taxon>Tracheophyta</taxon>
        <taxon>Spermatophyta</taxon>
        <taxon>Magnoliopsida</taxon>
        <taxon>eudicotyledons</taxon>
        <taxon>Gunneridae</taxon>
        <taxon>Pentapetalae</taxon>
        <taxon>rosids</taxon>
        <taxon>malvids</taxon>
        <taxon>Malvales</taxon>
        <taxon>Malvaceae</taxon>
        <taxon>Malvoideae</taxon>
        <taxon>Hibiscus</taxon>
    </lineage>
</organism>
<feature type="region of interest" description="Disordered" evidence="7">
    <location>
        <begin position="160"/>
        <end position="185"/>
    </location>
</feature>
<dbReference type="PROSITE" id="PS50158">
    <property type="entry name" value="ZF_CCHC"/>
    <property type="match status" value="1"/>
</dbReference>
<dbReference type="Proteomes" id="UP000436088">
    <property type="component" value="Unassembled WGS sequence"/>
</dbReference>
<keyword evidence="6" id="KW-0479">Metal-binding</keyword>
<evidence type="ECO:0000313" key="9">
    <source>
        <dbReference type="EMBL" id="KAE8734950.1"/>
    </source>
</evidence>
<keyword evidence="6" id="KW-0863">Zinc-finger</keyword>
<feature type="domain" description="CCHC-type" evidence="8">
    <location>
        <begin position="224"/>
        <end position="239"/>
    </location>
</feature>
<proteinExistence type="predicted"/>